<dbReference type="EMBL" id="DWWO01000099">
    <property type="protein sequence ID" value="HJC34496.1"/>
    <property type="molecule type" value="Genomic_DNA"/>
</dbReference>
<dbReference type="Proteomes" id="UP000823890">
    <property type="component" value="Unassembled WGS sequence"/>
</dbReference>
<comment type="caution">
    <text evidence="2">The sequence shown here is derived from an EMBL/GenBank/DDBJ whole genome shotgun (WGS) entry which is preliminary data.</text>
</comment>
<keyword evidence="1" id="KW-0732">Signal</keyword>
<organism evidence="2 3">
    <name type="scientific">Candidatus Mediterraneibacter faecipullorum</name>
    <dbReference type="NCBI Taxonomy" id="2838670"/>
    <lineage>
        <taxon>Bacteria</taxon>
        <taxon>Bacillati</taxon>
        <taxon>Bacillota</taxon>
        <taxon>Clostridia</taxon>
        <taxon>Lachnospirales</taxon>
        <taxon>Lachnospiraceae</taxon>
        <taxon>Mediterraneibacter</taxon>
    </lineage>
</organism>
<dbReference type="PROSITE" id="PS51257">
    <property type="entry name" value="PROKAR_LIPOPROTEIN"/>
    <property type="match status" value="1"/>
</dbReference>
<reference evidence="2" key="1">
    <citation type="journal article" date="2021" name="PeerJ">
        <title>Extensive microbial diversity within the chicken gut microbiome revealed by metagenomics and culture.</title>
        <authorList>
            <person name="Gilroy R."/>
            <person name="Ravi A."/>
            <person name="Getino M."/>
            <person name="Pursley I."/>
            <person name="Horton D.L."/>
            <person name="Alikhan N.F."/>
            <person name="Baker D."/>
            <person name="Gharbi K."/>
            <person name="Hall N."/>
            <person name="Watson M."/>
            <person name="Adriaenssens E.M."/>
            <person name="Foster-Nyarko E."/>
            <person name="Jarju S."/>
            <person name="Secka A."/>
            <person name="Antonio M."/>
            <person name="Oren A."/>
            <person name="Chaudhuri R.R."/>
            <person name="La Ragione R."/>
            <person name="Hildebrand F."/>
            <person name="Pallen M.J."/>
        </authorList>
    </citation>
    <scope>NUCLEOTIDE SEQUENCE</scope>
    <source>
        <strain evidence="2">ChiW19-954</strain>
    </source>
</reference>
<feature type="signal peptide" evidence="1">
    <location>
        <begin position="1"/>
        <end position="21"/>
    </location>
</feature>
<sequence>MKREVLFIFLMVVGLLTGCQAAGSTSPELPTPENLYSTDNTIDMFVYQETAYVNAEDIQWVAEQEFVQGAMAGKIKNSGVTQEFQDWDATILPVDTEIYETEDSQILLAFCGEELIPYLKYVEG</sequence>
<evidence type="ECO:0000256" key="1">
    <source>
        <dbReference type="SAM" id="SignalP"/>
    </source>
</evidence>
<name>A0A9D2NN70_9FIRM</name>
<protein>
    <submittedName>
        <fullName evidence="2">Uncharacterized protein</fullName>
    </submittedName>
</protein>
<accession>A0A9D2NN70</accession>
<reference evidence="2" key="2">
    <citation type="submission" date="2021-04" db="EMBL/GenBank/DDBJ databases">
        <authorList>
            <person name="Gilroy R."/>
        </authorList>
    </citation>
    <scope>NUCLEOTIDE SEQUENCE</scope>
    <source>
        <strain evidence="2">ChiW19-954</strain>
    </source>
</reference>
<gene>
    <name evidence="2" type="ORF">H9758_07875</name>
</gene>
<feature type="chain" id="PRO_5038963959" evidence="1">
    <location>
        <begin position="22"/>
        <end position="124"/>
    </location>
</feature>
<evidence type="ECO:0000313" key="3">
    <source>
        <dbReference type="Proteomes" id="UP000823890"/>
    </source>
</evidence>
<evidence type="ECO:0000313" key="2">
    <source>
        <dbReference type="EMBL" id="HJC34496.1"/>
    </source>
</evidence>
<proteinExistence type="predicted"/>
<dbReference type="AlphaFoldDB" id="A0A9D2NN70"/>